<dbReference type="AlphaFoldDB" id="A0A3B3WYT9"/>
<keyword evidence="2" id="KW-1185">Reference proteome</keyword>
<dbReference type="Proteomes" id="UP000261480">
    <property type="component" value="Unplaced"/>
</dbReference>
<dbReference type="Ensembl" id="ENSPMET00000003467.1">
    <property type="protein sequence ID" value="ENSPMEP00000007839.1"/>
    <property type="gene ID" value="ENSPMEG00000009537.1"/>
</dbReference>
<organism evidence="1 2">
    <name type="scientific">Poecilia mexicana</name>
    <dbReference type="NCBI Taxonomy" id="48701"/>
    <lineage>
        <taxon>Eukaryota</taxon>
        <taxon>Metazoa</taxon>
        <taxon>Chordata</taxon>
        <taxon>Craniata</taxon>
        <taxon>Vertebrata</taxon>
        <taxon>Euteleostomi</taxon>
        <taxon>Actinopterygii</taxon>
        <taxon>Neopterygii</taxon>
        <taxon>Teleostei</taxon>
        <taxon>Neoteleostei</taxon>
        <taxon>Acanthomorphata</taxon>
        <taxon>Ovalentaria</taxon>
        <taxon>Atherinomorphae</taxon>
        <taxon>Cyprinodontiformes</taxon>
        <taxon>Poeciliidae</taxon>
        <taxon>Poeciliinae</taxon>
        <taxon>Poecilia</taxon>
    </lineage>
</organism>
<evidence type="ECO:0000313" key="2">
    <source>
        <dbReference type="Proteomes" id="UP000261480"/>
    </source>
</evidence>
<reference evidence="1" key="2">
    <citation type="submission" date="2025-09" db="UniProtKB">
        <authorList>
            <consortium name="Ensembl"/>
        </authorList>
    </citation>
    <scope>IDENTIFICATION</scope>
</reference>
<proteinExistence type="predicted"/>
<protein>
    <submittedName>
        <fullName evidence="1">Uncharacterized protein</fullName>
    </submittedName>
</protein>
<accession>A0A3B3WYT9</accession>
<sequence>EVRFSLCSHRTTHLLVLLCPSGKITTTKNSPVTISNSIHTYITWFIKTHVSQDVNIFFGDVMLTYIHIRLLNIICMIYKE</sequence>
<evidence type="ECO:0000313" key="1">
    <source>
        <dbReference type="Ensembl" id="ENSPMEP00000007839.1"/>
    </source>
</evidence>
<reference evidence="1" key="1">
    <citation type="submission" date="2025-08" db="UniProtKB">
        <authorList>
            <consortium name="Ensembl"/>
        </authorList>
    </citation>
    <scope>IDENTIFICATION</scope>
</reference>
<name>A0A3B3WYT9_9TELE</name>